<feature type="region of interest" description="Disordered" evidence="1">
    <location>
        <begin position="160"/>
        <end position="224"/>
    </location>
</feature>
<dbReference type="InterPro" id="IPR003103">
    <property type="entry name" value="BAG_domain"/>
</dbReference>
<accession>A0A409YFB6</accession>
<dbReference type="Pfam" id="PF02179">
    <property type="entry name" value="BAG"/>
    <property type="match status" value="1"/>
</dbReference>
<proteinExistence type="predicted"/>
<feature type="compositionally biased region" description="Low complexity" evidence="1">
    <location>
        <begin position="51"/>
        <end position="61"/>
    </location>
</feature>
<dbReference type="Gene3D" id="1.20.58.120">
    <property type="entry name" value="BAG domain"/>
    <property type="match status" value="1"/>
</dbReference>
<dbReference type="AlphaFoldDB" id="A0A409YFB6"/>
<dbReference type="InParanoid" id="A0A409YFB6"/>
<dbReference type="STRING" id="181874.A0A409YFB6"/>
<feature type="region of interest" description="Disordered" evidence="1">
    <location>
        <begin position="399"/>
        <end position="466"/>
    </location>
</feature>
<keyword evidence="4" id="KW-1185">Reference proteome</keyword>
<gene>
    <name evidence="3" type="ORF">CVT24_001504</name>
</gene>
<feature type="compositionally biased region" description="Acidic residues" evidence="1">
    <location>
        <begin position="84"/>
        <end position="97"/>
    </location>
</feature>
<organism evidence="3 4">
    <name type="scientific">Panaeolus cyanescens</name>
    <dbReference type="NCBI Taxonomy" id="181874"/>
    <lineage>
        <taxon>Eukaryota</taxon>
        <taxon>Fungi</taxon>
        <taxon>Dikarya</taxon>
        <taxon>Basidiomycota</taxon>
        <taxon>Agaricomycotina</taxon>
        <taxon>Agaricomycetes</taxon>
        <taxon>Agaricomycetidae</taxon>
        <taxon>Agaricales</taxon>
        <taxon>Agaricineae</taxon>
        <taxon>Galeropsidaceae</taxon>
        <taxon>Panaeolus</taxon>
    </lineage>
</organism>
<feature type="compositionally biased region" description="Low complexity" evidence="1">
    <location>
        <begin position="445"/>
        <end position="454"/>
    </location>
</feature>
<dbReference type="SUPFAM" id="SSF63491">
    <property type="entry name" value="BAG domain"/>
    <property type="match status" value="1"/>
</dbReference>
<dbReference type="EMBL" id="NHTK01001224">
    <property type="protein sequence ID" value="PPR01675.1"/>
    <property type="molecule type" value="Genomic_DNA"/>
</dbReference>
<sequence length="466" mass="54950">MYSHPYYRNYPPNISYNPYLHSSYQRNSPFEQIPVYDSVVPPPGYRPRPHPQYYGGPSPQEEALRQARARALAEKQARRAQYLPDEEDSVGSDDEWEYNQLGPRERAYLEARRRGEALERQRIEEEKRRAQEEEEARARAEEEAEMRRIRQQELRKIQEERRRQFQQRQKEQQEAQERMARQHQQAQQKANNSVPINGRKPTPTQAPQTKPQEPPRPPTPKKFEPAIVYGEDHQDAALKIQRQYRIHQSYKALSNFAKQFEEMKRNFAYPHTIDFQKPGQDGGVISVRALHPPSDYNRVERERMEAEEAAMELDDADVEMGDETSPAFEGKLAYTSTNYNLHQYSDQMDKLLMKLDGVESWGCKGVRDRRRSIVKSIGREAARLDWYWKEAWQEYMRQQQKEEKPVEEPSQEDITVEMEPSAESEEEKAAQDVPMEQEAPESLRLPVVEEQQPEPLEDKPRRIPIT</sequence>
<dbReference type="PROSITE" id="PS50096">
    <property type="entry name" value="IQ"/>
    <property type="match status" value="1"/>
</dbReference>
<feature type="compositionally biased region" description="Basic and acidic residues" evidence="1">
    <location>
        <begin position="160"/>
        <end position="180"/>
    </location>
</feature>
<feature type="domain" description="BAG" evidence="2">
    <location>
        <begin position="338"/>
        <end position="385"/>
    </location>
</feature>
<protein>
    <recommendedName>
        <fullName evidence="2">BAG domain-containing protein</fullName>
    </recommendedName>
</protein>
<comment type="caution">
    <text evidence="3">The sequence shown here is derived from an EMBL/GenBank/DDBJ whole genome shotgun (WGS) entry which is preliminary data.</text>
</comment>
<evidence type="ECO:0000259" key="2">
    <source>
        <dbReference type="Pfam" id="PF02179"/>
    </source>
</evidence>
<reference evidence="3 4" key="1">
    <citation type="journal article" date="2018" name="Evol. Lett.">
        <title>Horizontal gene cluster transfer increased hallucinogenic mushroom diversity.</title>
        <authorList>
            <person name="Reynolds H.T."/>
            <person name="Vijayakumar V."/>
            <person name="Gluck-Thaler E."/>
            <person name="Korotkin H.B."/>
            <person name="Matheny P.B."/>
            <person name="Slot J.C."/>
        </authorList>
    </citation>
    <scope>NUCLEOTIDE SEQUENCE [LARGE SCALE GENOMIC DNA]</scope>
    <source>
        <strain evidence="3 4">2629</strain>
    </source>
</reference>
<dbReference type="InterPro" id="IPR036533">
    <property type="entry name" value="BAG_dom_sf"/>
</dbReference>
<dbReference type="GO" id="GO:0051087">
    <property type="term" value="F:protein-folding chaperone binding"/>
    <property type="evidence" value="ECO:0007669"/>
    <property type="project" value="InterPro"/>
</dbReference>
<evidence type="ECO:0000313" key="3">
    <source>
        <dbReference type="EMBL" id="PPR01675.1"/>
    </source>
</evidence>
<feature type="region of interest" description="Disordered" evidence="1">
    <location>
        <begin position="38"/>
        <end position="107"/>
    </location>
</feature>
<name>A0A409YFB6_9AGAR</name>
<feature type="compositionally biased region" description="Low complexity" evidence="1">
    <location>
        <begin position="201"/>
        <end position="211"/>
    </location>
</feature>
<feature type="compositionally biased region" description="Acidic residues" evidence="1">
    <location>
        <begin position="409"/>
        <end position="426"/>
    </location>
</feature>
<dbReference type="OrthoDB" id="333905at2759"/>
<feature type="compositionally biased region" description="Basic and acidic residues" evidence="1">
    <location>
        <begin position="456"/>
        <end position="466"/>
    </location>
</feature>
<dbReference type="Proteomes" id="UP000284842">
    <property type="component" value="Unassembled WGS sequence"/>
</dbReference>
<evidence type="ECO:0000256" key="1">
    <source>
        <dbReference type="SAM" id="MobiDB-lite"/>
    </source>
</evidence>
<evidence type="ECO:0000313" key="4">
    <source>
        <dbReference type="Proteomes" id="UP000284842"/>
    </source>
</evidence>